<dbReference type="EMBL" id="JAQQBS010001422">
    <property type="protein sequence ID" value="KAK0165826.1"/>
    <property type="molecule type" value="Genomic_DNA"/>
</dbReference>
<name>A0AA39FAH6_9HYME</name>
<dbReference type="AlphaFoldDB" id="A0AA39FAH6"/>
<comment type="caution">
    <text evidence="1">The sequence shown here is derived from an EMBL/GenBank/DDBJ whole genome shotgun (WGS) entry which is preliminary data.</text>
</comment>
<sequence length="1094" mass="128293">MEPSLYLQAIQNVAGSTPGEKYKTLNRIAGEIVALSHGQNDTIQIQLSLKVPEVLVPLVKVEIAKILRQPDGIVEALTSDESSIFQRALQAKWFFDGSIENVADINYFQDRIFSCISIKNRRKVIAKLSIDLAVNKKYNIAEEFYVTLSDLYGVKVSEPLLLACSESFVWEAIIKRQLVLSVKILGQLYQKYPDIIVKYLQFSKRSNQPNERNLHVIPIKNYIEFLPRLIKKHANIYVDLIEAHSAMEKTLSRKCTDKFLKYGTENLIQTPNKFVSIMNLKSVTSKLTNEQFKLLFRNLFPINNPKNYFEFSFMDMYNYLEYYPSDEKVSLILSTYEEVYNERYLDRDDLIEGEVLKLLSPEDRVKVAKEKFKKDPGWRLHHTWFSVYWRSYYSINESIPILKNEIINSSSTEQRRELLIYMIYSCKVNNDEDALLKVLEYIETRHQNERGDVLLRVFERLLDEFQMHKLSIHHWKVLDNIIQLLHIKNELKLKYYIAENLIIAKIHFNLINKLSITETIKFLFNFKTTNQCSDGNWNILEDYPEYDQKEFNEWIKNPEKMKIHWEKFSTECQKLIHRKYIRRFIKKCRWYQSLPIKFAEKCFKDLTENRNTQALIVLALLYEGSAFERIINPFLLSNSSIDVKSETARENYSMIESILRVLSFVNPPVSLDVTLKLCQENIIRMAGNWIKVLALQTPIDKLIPFTIKLMDQPVSISKHFIKIFVTTANINELHSVLMNLSRTEKHLTIRTLLFEKILDLFATSPSHKTWLLLNECLDGLTADDKKLLSTICSLEKIPNEYIADYVKKLFAILMKIQRLSDKIDSKFMWSRINDLLKLESNITVYFPEELHQEILKTYFTDMSFSPYIFDSAKYYLINAYINPSMEKLESRLSFYSELLIDILKNQWDIPDPLDSYVFPVKYLIGTMMIHLLYSIKDNNIRKQFIDVTLNSFRSVLSPLQSPSFYCFYSFASLYRGNDMSRDEYAKEIGKIIPSLIDTFSVEFIFELGEILRKCLEFLWNDFDLREEVAIDIIEGLLKLDVEHAATLAGAIPTFDTINKNNEEITNILLTLRKQKHPAIIAHASMQINSRSHKK</sequence>
<accession>A0AA39FAH6</accession>
<protein>
    <submittedName>
        <fullName evidence="1">Uncharacterized protein</fullName>
    </submittedName>
</protein>
<evidence type="ECO:0000313" key="2">
    <source>
        <dbReference type="Proteomes" id="UP001168990"/>
    </source>
</evidence>
<proteinExistence type="predicted"/>
<keyword evidence="2" id="KW-1185">Reference proteome</keyword>
<reference evidence="1" key="1">
    <citation type="journal article" date="2023" name="bioRxiv">
        <title>Scaffold-level genome assemblies of two parasitoid biocontrol wasps reveal the parthenogenesis mechanism and an associated novel virus.</title>
        <authorList>
            <person name="Inwood S."/>
            <person name="Skelly J."/>
            <person name="Guhlin J."/>
            <person name="Harrop T."/>
            <person name="Goldson S."/>
            <person name="Dearden P."/>
        </authorList>
    </citation>
    <scope>NUCLEOTIDE SEQUENCE</scope>
    <source>
        <strain evidence="1">Irish</strain>
        <tissue evidence="1">Whole body</tissue>
    </source>
</reference>
<gene>
    <name evidence="1" type="ORF">PV328_004310</name>
</gene>
<reference evidence="1" key="2">
    <citation type="submission" date="2023-03" db="EMBL/GenBank/DDBJ databases">
        <authorList>
            <person name="Inwood S.N."/>
            <person name="Skelly J.G."/>
            <person name="Guhlin J."/>
            <person name="Harrop T.W.R."/>
            <person name="Goldson S.G."/>
            <person name="Dearden P.K."/>
        </authorList>
    </citation>
    <scope>NUCLEOTIDE SEQUENCE</scope>
    <source>
        <strain evidence="1">Irish</strain>
        <tissue evidence="1">Whole body</tissue>
    </source>
</reference>
<dbReference type="Proteomes" id="UP001168990">
    <property type="component" value="Unassembled WGS sequence"/>
</dbReference>
<evidence type="ECO:0000313" key="1">
    <source>
        <dbReference type="EMBL" id="KAK0165826.1"/>
    </source>
</evidence>
<organism evidence="1 2">
    <name type="scientific">Microctonus aethiopoides</name>
    <dbReference type="NCBI Taxonomy" id="144406"/>
    <lineage>
        <taxon>Eukaryota</taxon>
        <taxon>Metazoa</taxon>
        <taxon>Ecdysozoa</taxon>
        <taxon>Arthropoda</taxon>
        <taxon>Hexapoda</taxon>
        <taxon>Insecta</taxon>
        <taxon>Pterygota</taxon>
        <taxon>Neoptera</taxon>
        <taxon>Endopterygota</taxon>
        <taxon>Hymenoptera</taxon>
        <taxon>Apocrita</taxon>
        <taxon>Ichneumonoidea</taxon>
        <taxon>Braconidae</taxon>
        <taxon>Euphorinae</taxon>
        <taxon>Microctonus</taxon>
    </lineage>
</organism>